<keyword evidence="4 7" id="KW-0157">Chromophore</keyword>
<evidence type="ECO:0000256" key="1">
    <source>
        <dbReference type="ARBA" id="ARBA00001932"/>
    </source>
</evidence>
<dbReference type="RefSeq" id="WP_074964103.1">
    <property type="nucleotide sequence ID" value="NZ_FONS01000015.1"/>
</dbReference>
<dbReference type="GO" id="GO:0006139">
    <property type="term" value="P:nucleobase-containing compound metabolic process"/>
    <property type="evidence" value="ECO:0007669"/>
    <property type="project" value="UniProtKB-ARBA"/>
</dbReference>
<dbReference type="STRING" id="34086.SAMN04488084_10829"/>
<dbReference type="Gene3D" id="3.40.50.620">
    <property type="entry name" value="HUPs"/>
    <property type="match status" value="1"/>
</dbReference>
<dbReference type="InterPro" id="IPR014729">
    <property type="entry name" value="Rossmann-like_a/b/a_fold"/>
</dbReference>
<accession>A0A1I2IS26</accession>
<dbReference type="PANTHER" id="PTHR11455">
    <property type="entry name" value="CRYPTOCHROME"/>
    <property type="match status" value="1"/>
</dbReference>
<dbReference type="AlphaFoldDB" id="A0A1I2IS26"/>
<feature type="binding site" evidence="5">
    <location>
        <position position="215"/>
    </location>
    <ligand>
        <name>FAD</name>
        <dbReference type="ChEBI" id="CHEBI:57692"/>
    </ligand>
</feature>
<dbReference type="InterPro" id="IPR018394">
    <property type="entry name" value="DNA_photolyase_1_CS_C"/>
</dbReference>
<keyword evidence="2 5" id="KW-0285">Flavoprotein</keyword>
<dbReference type="PANTHER" id="PTHR11455:SF9">
    <property type="entry name" value="CRYPTOCHROME CIRCADIAN CLOCK 5 ISOFORM X1"/>
    <property type="match status" value="1"/>
</dbReference>
<organism evidence="9 10">
    <name type="scientific">Pedobacter antarcticus</name>
    <dbReference type="NCBI Taxonomy" id="34086"/>
    <lineage>
        <taxon>Bacteria</taxon>
        <taxon>Pseudomonadati</taxon>
        <taxon>Bacteroidota</taxon>
        <taxon>Sphingobacteriia</taxon>
        <taxon>Sphingobacteriales</taxon>
        <taxon>Sphingobacteriaceae</taxon>
        <taxon>Pedobacter</taxon>
    </lineage>
</organism>
<feature type="site" description="Electron transfer via tryptophanyl radical" evidence="6">
    <location>
        <position position="366"/>
    </location>
</feature>
<comment type="similarity">
    <text evidence="7">Belongs to the DNA photolyase family.</text>
</comment>
<dbReference type="SUPFAM" id="SSF52425">
    <property type="entry name" value="Cryptochrome/photolyase, N-terminal domain"/>
    <property type="match status" value="1"/>
</dbReference>
<comment type="cofactor">
    <cofactor evidence="5">
        <name>FAD</name>
        <dbReference type="ChEBI" id="CHEBI:57692"/>
    </cofactor>
    <text evidence="5">Binds 1 FAD per subunit.</text>
</comment>
<evidence type="ECO:0000256" key="6">
    <source>
        <dbReference type="PIRSR" id="PIRSR602081-2"/>
    </source>
</evidence>
<proteinExistence type="inferred from homology"/>
<evidence type="ECO:0000256" key="2">
    <source>
        <dbReference type="ARBA" id="ARBA00022630"/>
    </source>
</evidence>
<protein>
    <submittedName>
        <fullName evidence="9">Deoxyribodipyrimidine photo-lyase</fullName>
    </submittedName>
</protein>
<dbReference type="SUPFAM" id="SSF48173">
    <property type="entry name" value="Cryptochrome/photolyase FAD-binding domain"/>
    <property type="match status" value="1"/>
</dbReference>
<dbReference type="InterPro" id="IPR002081">
    <property type="entry name" value="Cryptochrome/DNA_photolyase_1"/>
</dbReference>
<evidence type="ECO:0000259" key="8">
    <source>
        <dbReference type="PROSITE" id="PS51645"/>
    </source>
</evidence>
<evidence type="ECO:0000256" key="4">
    <source>
        <dbReference type="ARBA" id="ARBA00022991"/>
    </source>
</evidence>
<dbReference type="Gene3D" id="1.10.579.10">
    <property type="entry name" value="DNA Cyclobutane Dipyrimidine Photolyase, subunit A, domain 3"/>
    <property type="match status" value="1"/>
</dbReference>
<dbReference type="GO" id="GO:0006950">
    <property type="term" value="P:response to stress"/>
    <property type="evidence" value="ECO:0007669"/>
    <property type="project" value="UniProtKB-ARBA"/>
</dbReference>
<dbReference type="Gene3D" id="1.25.40.80">
    <property type="match status" value="1"/>
</dbReference>
<dbReference type="InterPro" id="IPR036155">
    <property type="entry name" value="Crypto/Photolyase_N_sf"/>
</dbReference>
<evidence type="ECO:0000256" key="7">
    <source>
        <dbReference type="RuleBase" id="RU004182"/>
    </source>
</evidence>
<dbReference type="PRINTS" id="PR00147">
    <property type="entry name" value="DNAPHOTLYASE"/>
</dbReference>
<evidence type="ECO:0000256" key="3">
    <source>
        <dbReference type="ARBA" id="ARBA00022827"/>
    </source>
</evidence>
<evidence type="ECO:0000313" key="10">
    <source>
        <dbReference type="Proteomes" id="UP000183129"/>
    </source>
</evidence>
<dbReference type="Pfam" id="PF00875">
    <property type="entry name" value="DNA_photolyase"/>
    <property type="match status" value="1"/>
</dbReference>
<keyword evidence="9" id="KW-0456">Lyase</keyword>
<reference evidence="9 10" key="1">
    <citation type="submission" date="2016-10" db="EMBL/GenBank/DDBJ databases">
        <authorList>
            <person name="de Groot N.N."/>
        </authorList>
    </citation>
    <scope>NUCLEOTIDE SEQUENCE [LARGE SCALE GENOMIC DNA]</scope>
    <source>
        <strain evidence="9 10">ATCC 51969</strain>
    </source>
</reference>
<dbReference type="InterPro" id="IPR005101">
    <property type="entry name" value="Cryptochr/Photolyase_FAD-bd"/>
</dbReference>
<dbReference type="EMBL" id="FONS01000015">
    <property type="protein sequence ID" value="SFF45105.1"/>
    <property type="molecule type" value="Genomic_DNA"/>
</dbReference>
<dbReference type="PROSITE" id="PS00691">
    <property type="entry name" value="DNA_PHOTOLYASES_1_2"/>
    <property type="match status" value="1"/>
</dbReference>
<dbReference type="GO" id="GO:0003677">
    <property type="term" value="F:DNA binding"/>
    <property type="evidence" value="ECO:0007669"/>
    <property type="project" value="TreeGrafter"/>
</dbReference>
<dbReference type="PROSITE" id="PS51645">
    <property type="entry name" value="PHR_CRY_ALPHA_BETA"/>
    <property type="match status" value="1"/>
</dbReference>
<dbReference type="GO" id="GO:0003904">
    <property type="term" value="F:deoxyribodipyrimidine photo-lyase activity"/>
    <property type="evidence" value="ECO:0007669"/>
    <property type="project" value="TreeGrafter"/>
</dbReference>
<comment type="cofactor">
    <cofactor evidence="1">
        <name>(6R)-5,10-methylene-5,6,7,8-tetrahydrofolate</name>
        <dbReference type="ChEBI" id="CHEBI:15636"/>
    </cofactor>
</comment>
<dbReference type="PROSITE" id="PS00394">
    <property type="entry name" value="DNA_PHOTOLYASES_1_1"/>
    <property type="match status" value="1"/>
</dbReference>
<feature type="site" description="Electron transfer via tryptophanyl radical" evidence="6">
    <location>
        <position position="290"/>
    </location>
</feature>
<dbReference type="InterPro" id="IPR006050">
    <property type="entry name" value="DNA_photolyase_N"/>
</dbReference>
<feature type="site" description="Electron transfer via tryptophanyl radical" evidence="6">
    <location>
        <position position="343"/>
    </location>
</feature>
<dbReference type="GO" id="GO:0071949">
    <property type="term" value="F:FAD binding"/>
    <property type="evidence" value="ECO:0007669"/>
    <property type="project" value="TreeGrafter"/>
</dbReference>
<dbReference type="Proteomes" id="UP000183129">
    <property type="component" value="Unassembled WGS sequence"/>
</dbReference>
<feature type="binding site" evidence="5">
    <location>
        <begin position="259"/>
        <end position="266"/>
    </location>
    <ligand>
        <name>FAD</name>
        <dbReference type="ChEBI" id="CHEBI:57692"/>
    </ligand>
</feature>
<feature type="binding site" evidence="5">
    <location>
        <position position="256"/>
    </location>
    <ligand>
        <name>FAD</name>
        <dbReference type="ChEBI" id="CHEBI:57692"/>
    </ligand>
</feature>
<dbReference type="Pfam" id="PF03441">
    <property type="entry name" value="FAD_binding_7"/>
    <property type="match status" value="1"/>
</dbReference>
<name>A0A1I2IS26_9SPHI</name>
<evidence type="ECO:0000256" key="5">
    <source>
        <dbReference type="PIRSR" id="PIRSR602081-1"/>
    </source>
</evidence>
<gene>
    <name evidence="9" type="ORF">SAMN03003324_03938</name>
</gene>
<sequence>MKHKDKVSICWLRRDLRLDDQAALYKACKAKYPVVLYFIFDTNILDELSDRADPRVTFIYQQVQQLNTQLLPFDSSVRVAFGTPETCWPELLQEFDVQAVYTNHDYEPYAAERDSALAEYLSSESIPFYTFKDQVIFEKKEITKADGLPYTVFTPYFRQWKNKLNDFFLKAYPSIKYLNNTYKKQWPIIQLEEIGFQTSTMEFPGTDFSGKLAAYEEKRDYPAADATSHLGLHLRFGTVSIRTAAKEAIDQKAEKWLSELAWRDFYMMIMWHFPQTVTQSFKPAYDRIKWINDPNDFQAWKEGRTGYPIVDAGMRQLAQTGYMHNRVRMITASFLTKHLLIDWRWGEAWFAEKLLDYELASNVGGWQWACGCGNDAAPYFRVFSPELQTKKFDPDHAYINHWVPEYQQKKHVQPIVEHAFARERILRVFKAALNQ</sequence>
<dbReference type="InterPro" id="IPR036134">
    <property type="entry name" value="Crypto/Photolyase_FAD-like_sf"/>
</dbReference>
<evidence type="ECO:0000313" key="9">
    <source>
        <dbReference type="EMBL" id="SFF45105.1"/>
    </source>
</evidence>
<keyword evidence="3 5" id="KW-0274">FAD</keyword>
<feature type="domain" description="Photolyase/cryptochrome alpha/beta" evidence="8">
    <location>
        <begin position="6"/>
        <end position="136"/>
    </location>
</feature>
<dbReference type="GO" id="GO:0009416">
    <property type="term" value="P:response to light stimulus"/>
    <property type="evidence" value="ECO:0007669"/>
    <property type="project" value="TreeGrafter"/>
</dbReference>